<comment type="caution">
    <text evidence="1">The sequence shown here is derived from an EMBL/GenBank/DDBJ whole genome shotgun (WGS) entry which is preliminary data.</text>
</comment>
<dbReference type="Proteomes" id="UP000499080">
    <property type="component" value="Unassembled WGS sequence"/>
</dbReference>
<dbReference type="AlphaFoldDB" id="A0A4Y2QBB3"/>
<gene>
    <name evidence="1" type="ORF">AVEN_211679_1</name>
</gene>
<protein>
    <submittedName>
        <fullName evidence="1">Uncharacterized protein</fullName>
    </submittedName>
</protein>
<evidence type="ECO:0000313" key="1">
    <source>
        <dbReference type="EMBL" id="GBN60661.1"/>
    </source>
</evidence>
<proteinExistence type="predicted"/>
<accession>A0A4Y2QBB3</accession>
<dbReference type="EMBL" id="BGPR01013443">
    <property type="protein sequence ID" value="GBN60661.1"/>
    <property type="molecule type" value="Genomic_DNA"/>
</dbReference>
<organism evidence="1 2">
    <name type="scientific">Araneus ventricosus</name>
    <name type="common">Orbweaver spider</name>
    <name type="synonym">Epeira ventricosa</name>
    <dbReference type="NCBI Taxonomy" id="182803"/>
    <lineage>
        <taxon>Eukaryota</taxon>
        <taxon>Metazoa</taxon>
        <taxon>Ecdysozoa</taxon>
        <taxon>Arthropoda</taxon>
        <taxon>Chelicerata</taxon>
        <taxon>Arachnida</taxon>
        <taxon>Araneae</taxon>
        <taxon>Araneomorphae</taxon>
        <taxon>Entelegynae</taxon>
        <taxon>Araneoidea</taxon>
        <taxon>Araneidae</taxon>
        <taxon>Araneus</taxon>
    </lineage>
</organism>
<name>A0A4Y2QBB3_ARAVE</name>
<sequence>MQIALKCPKPKGCGVLDPVVSLICSKYILISTHCVDRYPTQLINQNVKPRKGEEIRKNTFIALYRQFIRDVNIRADRFRRVSDHTLKCVFPAYEVVQGRRRNTCETLRGLKPDLSYMCYKN</sequence>
<reference evidence="1 2" key="1">
    <citation type="journal article" date="2019" name="Sci. Rep.">
        <title>Orb-weaving spider Araneus ventricosus genome elucidates the spidroin gene catalogue.</title>
        <authorList>
            <person name="Kono N."/>
            <person name="Nakamura H."/>
            <person name="Ohtoshi R."/>
            <person name="Moran D.A.P."/>
            <person name="Shinohara A."/>
            <person name="Yoshida Y."/>
            <person name="Fujiwara M."/>
            <person name="Mori M."/>
            <person name="Tomita M."/>
            <person name="Arakawa K."/>
        </authorList>
    </citation>
    <scope>NUCLEOTIDE SEQUENCE [LARGE SCALE GENOMIC DNA]</scope>
</reference>
<evidence type="ECO:0000313" key="2">
    <source>
        <dbReference type="Proteomes" id="UP000499080"/>
    </source>
</evidence>
<keyword evidence="2" id="KW-1185">Reference proteome</keyword>